<feature type="chain" id="PRO_5021847229" description="Transporter" evidence="1">
    <location>
        <begin position="24"/>
        <end position="322"/>
    </location>
</feature>
<protein>
    <recommendedName>
        <fullName evidence="4">Transporter</fullName>
    </recommendedName>
</protein>
<proteinExistence type="predicted"/>
<evidence type="ECO:0000313" key="3">
    <source>
        <dbReference type="Proteomes" id="UP000315017"/>
    </source>
</evidence>
<dbReference type="EMBL" id="CP036274">
    <property type="protein sequence ID" value="QDU31355.1"/>
    <property type="molecule type" value="Genomic_DNA"/>
</dbReference>
<keyword evidence="3" id="KW-1185">Reference proteome</keyword>
<name>A0A517YMA6_9BACT</name>
<dbReference type="AlphaFoldDB" id="A0A517YMA6"/>
<keyword evidence="1" id="KW-0732">Signal</keyword>
<dbReference type="RefSeq" id="WP_202921379.1">
    <property type="nucleotide sequence ID" value="NZ_CP036274.1"/>
</dbReference>
<evidence type="ECO:0000313" key="2">
    <source>
        <dbReference type="EMBL" id="QDU31355.1"/>
    </source>
</evidence>
<dbReference type="KEGG" id="aagg:ETAA8_65110"/>
<evidence type="ECO:0008006" key="4">
    <source>
        <dbReference type="Google" id="ProtNLM"/>
    </source>
</evidence>
<sequence precursor="true">MRTAQVRVWLIATLLASLSVASGQEPIVYQDGDACAEYAAEDCSCCKAALLGFIQPTDPAWAGFISPMTNPVFFEDPRTLTEARFIFIDHQVPSLAGGAIPSSRLQVLAVQLRAALTHDLSLIATKDGFIFPSAGAPLDDGWADVSLGLKYNLWKDCCCQRILSVGATYELPVGSTQALQGNGDGEFNLFASYGALFGDSNHFLTTLGLRLPTDRSEENQVFYWSAHVDRQFCGTCWYGFLEGTWYHWLSNGDNAAFNGIQGGDLFNFGSTGVAGTDIVTGAVGLKYKPSLLNEIGVAYEVPLTDERGVLQHRFTADYILRY</sequence>
<evidence type="ECO:0000256" key="1">
    <source>
        <dbReference type="SAM" id="SignalP"/>
    </source>
</evidence>
<gene>
    <name evidence="2" type="ORF">ETAA8_65110</name>
</gene>
<dbReference type="Proteomes" id="UP000315017">
    <property type="component" value="Chromosome"/>
</dbReference>
<organism evidence="2 3">
    <name type="scientific">Anatilimnocola aggregata</name>
    <dbReference type="NCBI Taxonomy" id="2528021"/>
    <lineage>
        <taxon>Bacteria</taxon>
        <taxon>Pseudomonadati</taxon>
        <taxon>Planctomycetota</taxon>
        <taxon>Planctomycetia</taxon>
        <taxon>Pirellulales</taxon>
        <taxon>Pirellulaceae</taxon>
        <taxon>Anatilimnocola</taxon>
    </lineage>
</organism>
<accession>A0A517YMA6</accession>
<reference evidence="2 3" key="1">
    <citation type="submission" date="2019-02" db="EMBL/GenBank/DDBJ databases">
        <title>Deep-cultivation of Planctomycetes and their phenomic and genomic characterization uncovers novel biology.</title>
        <authorList>
            <person name="Wiegand S."/>
            <person name="Jogler M."/>
            <person name="Boedeker C."/>
            <person name="Pinto D."/>
            <person name="Vollmers J."/>
            <person name="Rivas-Marin E."/>
            <person name="Kohn T."/>
            <person name="Peeters S.H."/>
            <person name="Heuer A."/>
            <person name="Rast P."/>
            <person name="Oberbeckmann S."/>
            <person name="Bunk B."/>
            <person name="Jeske O."/>
            <person name="Meyerdierks A."/>
            <person name="Storesund J.E."/>
            <person name="Kallscheuer N."/>
            <person name="Luecker S."/>
            <person name="Lage O.M."/>
            <person name="Pohl T."/>
            <person name="Merkel B.J."/>
            <person name="Hornburger P."/>
            <person name="Mueller R.-W."/>
            <person name="Bruemmer F."/>
            <person name="Labrenz M."/>
            <person name="Spormann A.M."/>
            <person name="Op den Camp H."/>
            <person name="Overmann J."/>
            <person name="Amann R."/>
            <person name="Jetten M.S.M."/>
            <person name="Mascher T."/>
            <person name="Medema M.H."/>
            <person name="Devos D.P."/>
            <person name="Kaster A.-K."/>
            <person name="Ovreas L."/>
            <person name="Rohde M."/>
            <person name="Galperin M.Y."/>
            <person name="Jogler C."/>
        </authorList>
    </citation>
    <scope>NUCLEOTIDE SEQUENCE [LARGE SCALE GENOMIC DNA]</scope>
    <source>
        <strain evidence="2 3">ETA_A8</strain>
    </source>
</reference>
<feature type="signal peptide" evidence="1">
    <location>
        <begin position="1"/>
        <end position="23"/>
    </location>
</feature>